<feature type="compositionally biased region" description="Polar residues" evidence="6">
    <location>
        <begin position="41"/>
        <end position="51"/>
    </location>
</feature>
<keyword evidence="5" id="KW-0325">Glycoprotein</keyword>
<dbReference type="SUPFAM" id="SSF53474">
    <property type="entry name" value="alpha/beta-Hydrolases"/>
    <property type="match status" value="1"/>
</dbReference>
<feature type="signal peptide" evidence="7">
    <location>
        <begin position="1"/>
        <end position="20"/>
    </location>
</feature>
<dbReference type="Gene3D" id="3.40.50.1820">
    <property type="entry name" value="alpha/beta hydrolase"/>
    <property type="match status" value="2"/>
</dbReference>
<dbReference type="EMBL" id="WNKQ01000020">
    <property type="protein sequence ID" value="KAF5845028.1"/>
    <property type="molecule type" value="Genomic_DNA"/>
</dbReference>
<feature type="chain" id="PRO_5034652751" evidence="7">
    <location>
        <begin position="21"/>
        <end position="570"/>
    </location>
</feature>
<dbReference type="InterPro" id="IPR008758">
    <property type="entry name" value="Peptidase_S28"/>
</dbReference>
<evidence type="ECO:0000256" key="4">
    <source>
        <dbReference type="ARBA" id="ARBA00022801"/>
    </source>
</evidence>
<organism evidence="8 9">
    <name type="scientific">Cochliobolus sativus</name>
    <name type="common">Common root rot and spot blotch fungus</name>
    <name type="synonym">Bipolaris sorokiniana</name>
    <dbReference type="NCBI Taxonomy" id="45130"/>
    <lineage>
        <taxon>Eukaryota</taxon>
        <taxon>Fungi</taxon>
        <taxon>Dikarya</taxon>
        <taxon>Ascomycota</taxon>
        <taxon>Pezizomycotina</taxon>
        <taxon>Dothideomycetes</taxon>
        <taxon>Pleosporomycetidae</taxon>
        <taxon>Pleosporales</taxon>
        <taxon>Pleosporineae</taxon>
        <taxon>Pleosporaceae</taxon>
        <taxon>Bipolaris</taxon>
    </lineage>
</organism>
<sequence length="570" mass="63893">MWSLASTAALMLALGQGSNALHARMQTRPPSDYMGLGLGTGSSKSVNSRDTQPPPVDARTVELPLNHFGSDAGTFLNRYWVYSEKYKSGGPIFIYDTGESDAEPSSAFFLSDPRSFFNQILEEFNGIGIAWEHRMYGKSVPENFFNDTSLDRFKYLTVPQALADVDAFAKQFSLPYINATLTADHTLWVFIGASYSGGRAAWVRNKYPDTIYASWAAAATVEAMVDMSYYADAVWTGMNARGFGNCTRDIQAAIRYIDHIMDTDPQATAKLKEQFLGIGSANISNVDFVGTFDVFYSDWQIYDMDGYCFSLRKFCDMLETDPKTNQTAPKDGWAPTKGAKSVVDKWAVYPDYSKTVIQDSDAQCATNGTSSNNCSSDVQTVDPNYLSWRWQACTEWGYLQSANVGPYQLVSKYETLESQRDACHQLFDKSPPSVFPEWPKVQEFNKALGGWHIRPSNTYWSGGEFDPWLPTGPFSQRPGAPKVEITQEIPKCGESTGKDRLFGKLIKCGVHASDFNTPGLDYNIIPDSVKSQDLFKKALKEWLPCFDQRTKLQRRSKHEPESTGRFRSFF</sequence>
<dbReference type="GO" id="GO:0070008">
    <property type="term" value="F:serine-type exopeptidase activity"/>
    <property type="evidence" value="ECO:0007669"/>
    <property type="project" value="InterPro"/>
</dbReference>
<protein>
    <submittedName>
        <fullName evidence="8">Uncharacterized protein</fullName>
    </submittedName>
</protein>
<dbReference type="Proteomes" id="UP000624244">
    <property type="component" value="Unassembled WGS sequence"/>
</dbReference>
<reference evidence="8" key="1">
    <citation type="submission" date="2019-11" db="EMBL/GenBank/DDBJ databases">
        <title>Bipolaris sorokiniana Genome sequencing.</title>
        <authorList>
            <person name="Wang H."/>
        </authorList>
    </citation>
    <scope>NUCLEOTIDE SEQUENCE</scope>
</reference>
<evidence type="ECO:0000256" key="5">
    <source>
        <dbReference type="ARBA" id="ARBA00023180"/>
    </source>
</evidence>
<comment type="similarity">
    <text evidence="1">Belongs to the peptidase S28 family.</text>
</comment>
<dbReference type="PANTHER" id="PTHR11010:SF109">
    <property type="entry name" value="PEPTIDASE, FAMILY S28, PUTATIVE (AFU_ORTHOLOGUE AFUA_4G03790)-RELATED"/>
    <property type="match status" value="1"/>
</dbReference>
<dbReference type="GO" id="GO:0008239">
    <property type="term" value="F:dipeptidyl-peptidase activity"/>
    <property type="evidence" value="ECO:0007669"/>
    <property type="project" value="TreeGrafter"/>
</dbReference>
<feature type="region of interest" description="Disordered" evidence="6">
    <location>
        <begin position="32"/>
        <end position="55"/>
    </location>
</feature>
<accession>A0A8H6DRD8</accession>
<dbReference type="PANTHER" id="PTHR11010">
    <property type="entry name" value="PROTEASE S28 PRO-X CARBOXYPEPTIDASE-RELATED"/>
    <property type="match status" value="1"/>
</dbReference>
<dbReference type="GO" id="GO:0006508">
    <property type="term" value="P:proteolysis"/>
    <property type="evidence" value="ECO:0007669"/>
    <property type="project" value="UniProtKB-KW"/>
</dbReference>
<evidence type="ECO:0000256" key="2">
    <source>
        <dbReference type="ARBA" id="ARBA00022670"/>
    </source>
</evidence>
<gene>
    <name evidence="8" type="ORF">GGP41_001166</name>
</gene>
<dbReference type="Pfam" id="PF05577">
    <property type="entry name" value="Peptidase_S28"/>
    <property type="match status" value="1"/>
</dbReference>
<evidence type="ECO:0000313" key="9">
    <source>
        <dbReference type="Proteomes" id="UP000624244"/>
    </source>
</evidence>
<dbReference type="AlphaFoldDB" id="A0A8H6DRD8"/>
<evidence type="ECO:0000313" key="8">
    <source>
        <dbReference type="EMBL" id="KAF5845028.1"/>
    </source>
</evidence>
<evidence type="ECO:0000256" key="6">
    <source>
        <dbReference type="SAM" id="MobiDB-lite"/>
    </source>
</evidence>
<keyword evidence="3 7" id="KW-0732">Signal</keyword>
<evidence type="ECO:0000256" key="1">
    <source>
        <dbReference type="ARBA" id="ARBA00011079"/>
    </source>
</evidence>
<proteinExistence type="inferred from homology"/>
<comment type="caution">
    <text evidence="8">The sequence shown here is derived from an EMBL/GenBank/DDBJ whole genome shotgun (WGS) entry which is preliminary data.</text>
</comment>
<keyword evidence="2" id="KW-0645">Protease</keyword>
<keyword evidence="4" id="KW-0378">Hydrolase</keyword>
<evidence type="ECO:0000256" key="7">
    <source>
        <dbReference type="SAM" id="SignalP"/>
    </source>
</evidence>
<name>A0A8H6DRD8_COCSA</name>
<evidence type="ECO:0000256" key="3">
    <source>
        <dbReference type="ARBA" id="ARBA00022729"/>
    </source>
</evidence>
<dbReference type="InterPro" id="IPR029058">
    <property type="entry name" value="AB_hydrolase_fold"/>
</dbReference>